<feature type="domain" description="ABC transmembrane type-1" evidence="10">
    <location>
        <begin position="171"/>
        <end position="377"/>
    </location>
</feature>
<name>A0A557RH44_9GAMM</name>
<dbReference type="GO" id="GO:0005886">
    <property type="term" value="C:plasma membrane"/>
    <property type="evidence" value="ECO:0007669"/>
    <property type="project" value="UniProtKB-SubCell"/>
</dbReference>
<evidence type="ECO:0000256" key="3">
    <source>
        <dbReference type="ARBA" id="ARBA00016864"/>
    </source>
</evidence>
<feature type="transmembrane region" description="Helical" evidence="9">
    <location>
        <begin position="216"/>
        <end position="237"/>
    </location>
</feature>
<keyword evidence="4" id="KW-0813">Transport</keyword>
<comment type="caution">
    <text evidence="9">Lacks conserved residue(s) required for the propagation of feature annotation.</text>
</comment>
<dbReference type="InterPro" id="IPR000515">
    <property type="entry name" value="MetI-like"/>
</dbReference>
<evidence type="ECO:0000256" key="4">
    <source>
        <dbReference type="ARBA" id="ARBA00022448"/>
    </source>
</evidence>
<comment type="similarity">
    <text evidence="2 9">Belongs to the binding-protein-dependent transport system permease family. CysTW subfamily.</text>
</comment>
<dbReference type="Gene3D" id="1.10.3720.10">
    <property type="entry name" value="MetI-like"/>
    <property type="match status" value="1"/>
</dbReference>
<evidence type="ECO:0000256" key="6">
    <source>
        <dbReference type="ARBA" id="ARBA00022692"/>
    </source>
</evidence>
<evidence type="ECO:0000256" key="7">
    <source>
        <dbReference type="ARBA" id="ARBA00022989"/>
    </source>
</evidence>
<dbReference type="Pfam" id="PF00528">
    <property type="entry name" value="BPD_transp_1"/>
    <property type="match status" value="1"/>
</dbReference>
<dbReference type="NCBIfam" id="TIGR00974">
    <property type="entry name" value="3a0107s02c"/>
    <property type="match status" value="1"/>
</dbReference>
<dbReference type="CDD" id="cd06261">
    <property type="entry name" value="TM_PBP2"/>
    <property type="match status" value="1"/>
</dbReference>
<evidence type="ECO:0000256" key="5">
    <source>
        <dbReference type="ARBA" id="ARBA00022475"/>
    </source>
</evidence>
<dbReference type="InterPro" id="IPR035906">
    <property type="entry name" value="MetI-like_sf"/>
</dbReference>
<proteinExistence type="inferred from homology"/>
<dbReference type="EMBL" id="VMKP01000003">
    <property type="protein sequence ID" value="TVO64501.1"/>
    <property type="molecule type" value="Genomic_DNA"/>
</dbReference>
<evidence type="ECO:0000313" key="12">
    <source>
        <dbReference type="Proteomes" id="UP000316688"/>
    </source>
</evidence>
<dbReference type="Pfam" id="PF11812">
    <property type="entry name" value="DUF3333"/>
    <property type="match status" value="1"/>
</dbReference>
<evidence type="ECO:0000259" key="10">
    <source>
        <dbReference type="PROSITE" id="PS50928"/>
    </source>
</evidence>
<organism evidence="11 12">
    <name type="scientific">Spiribacter aquaticus</name>
    <dbReference type="NCBI Taxonomy" id="1935996"/>
    <lineage>
        <taxon>Bacteria</taxon>
        <taxon>Pseudomonadati</taxon>
        <taxon>Pseudomonadota</taxon>
        <taxon>Gammaproteobacteria</taxon>
        <taxon>Chromatiales</taxon>
        <taxon>Ectothiorhodospiraceae</taxon>
        <taxon>Spiribacter</taxon>
    </lineage>
</organism>
<comment type="caution">
    <text evidence="11">The sequence shown here is derived from an EMBL/GenBank/DDBJ whole genome shotgun (WGS) entry which is preliminary data.</text>
</comment>
<dbReference type="AlphaFoldDB" id="A0A557RH44"/>
<sequence length="389" mass="42208">MQRRLTGSANDPLIRARYRREARFRGYSIAALFVAFGIIIAFFTDIIGQGQSAFWRTEVKVTLDYNERAERIGQFAVAEDLRDIVSRGAVRGIPLEIRNNPGRAGITREAWVPVKSTIDQYVKGKDELEPALARQVDALLAEGVMRTTFNWAFFTSGDSKLPELAGIFSAAVGSILVLAVTLVFAFPIGVMSAIYLEEFAPDNKLTQAIEVNINNLAAVPSIIFGLLGLAVFINTLGVPRSSALVGGLTLGLMTLPIIIISTRAALRSVPDPIRLGAFAMGCSRWQVVRDHVLPLSLPGILTGTIIGLAQAMGETAPLIIVGMIAYIPEAPSSIFDSATVLPAQIFTWAGEPRQAFSEKTAAGIMVLLAILLTLNATAVLLRRKFERRW</sequence>
<dbReference type="PANTHER" id="PTHR43470">
    <property type="entry name" value="PHOSPHATE TRANSPORT SYSTEM PERMEASE PROTEIN PSTA-RELATED"/>
    <property type="match status" value="1"/>
</dbReference>
<dbReference type="InterPro" id="IPR005672">
    <property type="entry name" value="Phosphate_PstA"/>
</dbReference>
<feature type="transmembrane region" description="Helical" evidence="9">
    <location>
        <begin position="361"/>
        <end position="381"/>
    </location>
</feature>
<feature type="transmembrane region" description="Helical" evidence="9">
    <location>
        <begin position="167"/>
        <end position="196"/>
    </location>
</feature>
<protein>
    <recommendedName>
        <fullName evidence="3 9">Phosphate transport system permease protein PstA</fullName>
    </recommendedName>
</protein>
<feature type="transmembrane region" description="Helical" evidence="9">
    <location>
        <begin position="27"/>
        <end position="47"/>
    </location>
</feature>
<keyword evidence="6 9" id="KW-0812">Transmembrane</keyword>
<dbReference type="Proteomes" id="UP000316688">
    <property type="component" value="Unassembled WGS sequence"/>
</dbReference>
<dbReference type="GO" id="GO:0005315">
    <property type="term" value="F:phosphate transmembrane transporter activity"/>
    <property type="evidence" value="ECO:0007669"/>
    <property type="project" value="InterPro"/>
</dbReference>
<dbReference type="RefSeq" id="WP_144348074.1">
    <property type="nucleotide sequence ID" value="NZ_VMKP01000003.1"/>
</dbReference>
<dbReference type="SUPFAM" id="SSF161098">
    <property type="entry name" value="MetI-like"/>
    <property type="match status" value="1"/>
</dbReference>
<gene>
    <name evidence="11" type="primary">pstA</name>
    <name evidence="11" type="ORF">FPL11_07550</name>
</gene>
<evidence type="ECO:0000256" key="2">
    <source>
        <dbReference type="ARBA" id="ARBA00007069"/>
    </source>
</evidence>
<evidence type="ECO:0000256" key="8">
    <source>
        <dbReference type="ARBA" id="ARBA00023136"/>
    </source>
</evidence>
<accession>A0A557RH44</accession>
<dbReference type="GO" id="GO:0035435">
    <property type="term" value="P:phosphate ion transmembrane transport"/>
    <property type="evidence" value="ECO:0007669"/>
    <property type="project" value="InterPro"/>
</dbReference>
<evidence type="ECO:0000256" key="1">
    <source>
        <dbReference type="ARBA" id="ARBA00004651"/>
    </source>
</evidence>
<evidence type="ECO:0000256" key="9">
    <source>
        <dbReference type="RuleBase" id="RU363043"/>
    </source>
</evidence>
<keyword evidence="5 9" id="KW-1003">Cell membrane</keyword>
<dbReference type="InterPro" id="IPR024573">
    <property type="entry name" value="DUF3333"/>
</dbReference>
<feature type="transmembrane region" description="Helical" evidence="9">
    <location>
        <begin position="243"/>
        <end position="266"/>
    </location>
</feature>
<dbReference type="PANTHER" id="PTHR43470:SF5">
    <property type="entry name" value="PHOSPHATE TRANSPORT SYSTEM PERMEASE PROTEIN PSTA"/>
    <property type="match status" value="1"/>
</dbReference>
<keyword evidence="7 9" id="KW-1133">Transmembrane helix</keyword>
<comment type="subcellular location">
    <subcellularLocation>
        <location evidence="9">Cell inner membrane</location>
        <topology evidence="9">Multi-pass membrane protein</topology>
    </subcellularLocation>
    <subcellularLocation>
        <location evidence="1">Cell membrane</location>
        <topology evidence="1">Multi-pass membrane protein</topology>
    </subcellularLocation>
</comment>
<dbReference type="PROSITE" id="PS50928">
    <property type="entry name" value="ABC_TM1"/>
    <property type="match status" value="1"/>
</dbReference>
<evidence type="ECO:0000313" key="11">
    <source>
        <dbReference type="EMBL" id="TVO64501.1"/>
    </source>
</evidence>
<reference evidence="11 12" key="1">
    <citation type="submission" date="2019-07" db="EMBL/GenBank/DDBJ databases">
        <title>Reclasification of Spiribacter aquaticus.</title>
        <authorList>
            <person name="Leon M.J."/>
            <person name="Sanchez-Porro C."/>
            <person name="Ventosa A."/>
        </authorList>
    </citation>
    <scope>NUCLEOTIDE SEQUENCE [LARGE SCALE GENOMIC DNA]</scope>
    <source>
        <strain evidence="11 12">SP30</strain>
    </source>
</reference>
<keyword evidence="12" id="KW-1185">Reference proteome</keyword>
<keyword evidence="8 9" id="KW-0472">Membrane</keyword>